<feature type="domain" description="MaoC-like" evidence="1">
    <location>
        <begin position="17"/>
        <end position="103"/>
    </location>
</feature>
<dbReference type="InterPro" id="IPR029069">
    <property type="entry name" value="HotDog_dom_sf"/>
</dbReference>
<dbReference type="InterPro" id="IPR002539">
    <property type="entry name" value="MaoC-like_dom"/>
</dbReference>
<dbReference type="Gene3D" id="3.10.129.10">
    <property type="entry name" value="Hotdog Thioesterase"/>
    <property type="match status" value="1"/>
</dbReference>
<keyword evidence="2" id="KW-0456">Lyase</keyword>
<comment type="caution">
    <text evidence="2">The sequence shown here is derived from an EMBL/GenBank/DDBJ whole genome shotgun (WGS) entry which is preliminary data.</text>
</comment>
<dbReference type="GO" id="GO:0019171">
    <property type="term" value="F:(3R)-hydroxyacyl-[acyl-carrier-protein] dehydratase activity"/>
    <property type="evidence" value="ECO:0007669"/>
    <property type="project" value="TreeGrafter"/>
</dbReference>
<proteinExistence type="predicted"/>
<dbReference type="Pfam" id="PF01575">
    <property type="entry name" value="MaoC_dehydratas"/>
    <property type="match status" value="1"/>
</dbReference>
<dbReference type="EC" id="4.2.1.119" evidence="2"/>
<evidence type="ECO:0000259" key="1">
    <source>
        <dbReference type="Pfam" id="PF01575"/>
    </source>
</evidence>
<dbReference type="PANTHER" id="PTHR43437">
    <property type="entry name" value="HYDROXYACYL-THIOESTER DEHYDRATASE TYPE 2, MITOCHONDRIAL-RELATED"/>
    <property type="match status" value="1"/>
</dbReference>
<reference evidence="2" key="1">
    <citation type="submission" date="2019-03" db="EMBL/GenBank/DDBJ databases">
        <title>Single cell metagenomics reveals metabolic interactions within the superorganism composed of flagellate Streblomastix strix and complex community of Bacteroidetes bacteria on its surface.</title>
        <authorList>
            <person name="Treitli S.C."/>
            <person name="Kolisko M."/>
            <person name="Husnik F."/>
            <person name="Keeling P."/>
            <person name="Hampl V."/>
        </authorList>
    </citation>
    <scope>NUCLEOTIDE SEQUENCE</scope>
    <source>
        <strain evidence="2">STM</strain>
    </source>
</reference>
<name>A0A5J4QNL7_9ZZZZ</name>
<gene>
    <name evidence="2" type="ORF">EZS27_027013</name>
</gene>
<evidence type="ECO:0000313" key="2">
    <source>
        <dbReference type="EMBL" id="KAA6323557.1"/>
    </source>
</evidence>
<protein>
    <submittedName>
        <fullName evidence="2">(R)-specific enoyl-CoA hydratase</fullName>
        <ecNumber evidence="2">4.2.1.119</ecNumber>
    </submittedName>
</protein>
<accession>A0A5J4QNL7</accession>
<dbReference type="SUPFAM" id="SSF54637">
    <property type="entry name" value="Thioesterase/thiol ester dehydrase-isomerase"/>
    <property type="match status" value="1"/>
</dbReference>
<sequence length="135" mass="15578">MLNNEFNIGKEYKETFILTERIYKAFQECSGDMNPLHTDEIFAKNKGFHDKVMYGNILNAFISYFIGECLSIKDIIIHSQEISYKKAVYLNDRLRLEAIVGGIYESVNAVVFKFKFINQHNEMVAKGNVQIGILL</sequence>
<dbReference type="CDD" id="cd03441">
    <property type="entry name" value="R_hydratase_like"/>
    <property type="match status" value="1"/>
</dbReference>
<dbReference type="InterPro" id="IPR050965">
    <property type="entry name" value="UPF0336/Enoyl-CoA_hydratase"/>
</dbReference>
<dbReference type="GO" id="GO:0006633">
    <property type="term" value="P:fatty acid biosynthetic process"/>
    <property type="evidence" value="ECO:0007669"/>
    <property type="project" value="TreeGrafter"/>
</dbReference>
<dbReference type="GO" id="GO:0018812">
    <property type="term" value="F:3-hydroxyacyl-CoA dehydratase activity"/>
    <property type="evidence" value="ECO:0007669"/>
    <property type="project" value="UniProtKB-EC"/>
</dbReference>
<dbReference type="AlphaFoldDB" id="A0A5J4QNL7"/>
<dbReference type="EMBL" id="SNRY01002775">
    <property type="protein sequence ID" value="KAA6323557.1"/>
    <property type="molecule type" value="Genomic_DNA"/>
</dbReference>
<dbReference type="PANTHER" id="PTHR43437:SF3">
    <property type="entry name" value="HYDROXYACYL-THIOESTER DEHYDRATASE TYPE 2, MITOCHONDRIAL"/>
    <property type="match status" value="1"/>
</dbReference>
<organism evidence="2">
    <name type="scientific">termite gut metagenome</name>
    <dbReference type="NCBI Taxonomy" id="433724"/>
    <lineage>
        <taxon>unclassified sequences</taxon>
        <taxon>metagenomes</taxon>
        <taxon>organismal metagenomes</taxon>
    </lineage>
</organism>